<dbReference type="RefSeq" id="WP_185905987.1">
    <property type="nucleotide sequence ID" value="NZ_JACMSE010000011.1"/>
</dbReference>
<keyword evidence="8" id="KW-1185">Reference proteome</keyword>
<organism evidence="7 8">
    <name type="scientific">Gordonibacter massiliensis</name>
    <name type="common">ex Traore et al. 2017</name>
    <dbReference type="NCBI Taxonomy" id="1841863"/>
    <lineage>
        <taxon>Bacteria</taxon>
        <taxon>Bacillati</taxon>
        <taxon>Actinomycetota</taxon>
        <taxon>Coriobacteriia</taxon>
        <taxon>Eggerthellales</taxon>
        <taxon>Eggerthellaceae</taxon>
        <taxon>Gordonibacter</taxon>
    </lineage>
</organism>
<feature type="domain" description="Cysteine-rich" evidence="6">
    <location>
        <begin position="39"/>
        <end position="120"/>
    </location>
</feature>
<accession>A0A842JKC4</accession>
<dbReference type="AlphaFoldDB" id="A0A842JKC4"/>
<dbReference type="GO" id="GO:0016491">
    <property type="term" value="F:oxidoreductase activity"/>
    <property type="evidence" value="ECO:0007669"/>
    <property type="project" value="UniProtKB-ARBA"/>
</dbReference>
<dbReference type="GO" id="GO:0046872">
    <property type="term" value="F:metal ion binding"/>
    <property type="evidence" value="ECO:0007669"/>
    <property type="project" value="UniProtKB-KW"/>
</dbReference>
<evidence type="ECO:0000256" key="2">
    <source>
        <dbReference type="ARBA" id="ARBA00022723"/>
    </source>
</evidence>
<comment type="caution">
    <text evidence="7">The sequence shown here is derived from an EMBL/GenBank/DDBJ whole genome shotgun (WGS) entry which is preliminary data.</text>
</comment>
<evidence type="ECO:0000256" key="4">
    <source>
        <dbReference type="ARBA" id="ARBA00023004"/>
    </source>
</evidence>
<evidence type="ECO:0000313" key="8">
    <source>
        <dbReference type="Proteomes" id="UP000587396"/>
    </source>
</evidence>
<evidence type="ECO:0000313" key="7">
    <source>
        <dbReference type="EMBL" id="MBC2890248.1"/>
    </source>
</evidence>
<dbReference type="GO" id="GO:0051539">
    <property type="term" value="F:4 iron, 4 sulfur cluster binding"/>
    <property type="evidence" value="ECO:0007669"/>
    <property type="project" value="UniProtKB-KW"/>
</dbReference>
<dbReference type="EMBL" id="JACMSE010000011">
    <property type="protein sequence ID" value="MBC2890248.1"/>
    <property type="molecule type" value="Genomic_DNA"/>
</dbReference>
<evidence type="ECO:0000256" key="1">
    <source>
        <dbReference type="ARBA" id="ARBA00022485"/>
    </source>
</evidence>
<name>A0A842JKC4_9ACTN</name>
<evidence type="ECO:0000256" key="3">
    <source>
        <dbReference type="ARBA" id="ARBA00022737"/>
    </source>
</evidence>
<proteinExistence type="predicted"/>
<keyword evidence="4" id="KW-0408">Iron</keyword>
<reference evidence="7 8" key="1">
    <citation type="submission" date="2020-08" db="EMBL/GenBank/DDBJ databases">
        <authorList>
            <person name="Liu C."/>
            <person name="Sun Q."/>
        </authorList>
    </citation>
    <scope>NUCLEOTIDE SEQUENCE [LARGE SCALE GENOMIC DNA]</scope>
    <source>
        <strain evidence="7 8">N22</strain>
    </source>
</reference>
<keyword evidence="3" id="KW-0677">Repeat</keyword>
<keyword evidence="1" id="KW-0004">4Fe-4S</keyword>
<evidence type="ECO:0000256" key="5">
    <source>
        <dbReference type="ARBA" id="ARBA00023014"/>
    </source>
</evidence>
<keyword evidence="5" id="KW-0411">Iron-sulfur</keyword>
<dbReference type="PANTHER" id="PTHR32479:SF19">
    <property type="entry name" value="ANAEROBIC GLYCEROL-3-PHOSPHATE DEHYDROGENASE SUBUNIT C"/>
    <property type="match status" value="1"/>
</dbReference>
<gene>
    <name evidence="7" type="ORF">H7313_12990</name>
</gene>
<dbReference type="Pfam" id="PF02754">
    <property type="entry name" value="CCG"/>
    <property type="match status" value="2"/>
</dbReference>
<keyword evidence="2" id="KW-0479">Metal-binding</keyword>
<dbReference type="Proteomes" id="UP000587396">
    <property type="component" value="Unassembled WGS sequence"/>
</dbReference>
<dbReference type="PANTHER" id="PTHR32479">
    <property type="entry name" value="GLYCOLATE OXIDASE IRON-SULFUR SUBUNIT"/>
    <property type="match status" value="1"/>
</dbReference>
<dbReference type="InterPro" id="IPR004017">
    <property type="entry name" value="Cys_rich_dom"/>
</dbReference>
<evidence type="ECO:0000259" key="6">
    <source>
        <dbReference type="Pfam" id="PF02754"/>
    </source>
</evidence>
<feature type="domain" description="Cysteine-rich" evidence="6">
    <location>
        <begin position="171"/>
        <end position="253"/>
    </location>
</feature>
<sequence length="317" mass="34030">MEQYQFEDALTGTTVTCGFPQLEAVVTPGSDEPRRCTSLFFPGCSFINYGLPLVQAVYSTLADAGRVDGISLLCCGKILSYEPDGDTVRASFEDQLRDGLVAAQVERVVAACPNCVMALRAALAADERTAPIEVVALPTVLADLGYRIDDEAARGMVAREAALDPADVKVCVHDSCPDRDTGEFADGLRALLPDGLMVETDHIRKRSYCCGSLLRAAGKPFVADAMAQRHGEEAQAVEASAIVTACMSCSFQLTVSQSTVPVFHYLELLYDWRINWEGADLYMKLRFLFDDALGAVEGTGGSRAFAALDALTAGEDS</sequence>
<protein>
    <submittedName>
        <fullName evidence="7">(Fe-S)-binding protein</fullName>
    </submittedName>
</protein>